<keyword evidence="7" id="KW-0547">Nucleotide-binding</keyword>
<dbReference type="SMART" id="SM00388">
    <property type="entry name" value="HisKA"/>
    <property type="match status" value="1"/>
</dbReference>
<dbReference type="GO" id="GO:0005886">
    <property type="term" value="C:plasma membrane"/>
    <property type="evidence" value="ECO:0007669"/>
    <property type="project" value="UniProtKB-SubCell"/>
</dbReference>
<dbReference type="SUPFAM" id="SSF55874">
    <property type="entry name" value="ATPase domain of HSP90 chaperone/DNA topoisomerase II/histidine kinase"/>
    <property type="match status" value="1"/>
</dbReference>
<evidence type="ECO:0000256" key="4">
    <source>
        <dbReference type="ARBA" id="ARBA00022475"/>
    </source>
</evidence>
<dbReference type="InterPro" id="IPR036097">
    <property type="entry name" value="HisK_dim/P_sf"/>
</dbReference>
<dbReference type="Pfam" id="PF02518">
    <property type="entry name" value="HATPase_c"/>
    <property type="match status" value="1"/>
</dbReference>
<sequence>MTGINAKLWWLFAGISLAGIALLAFVAISIYDAVYVDSERAQLVEMAGALANAYENDEGSLDSIHKFLEEAGLDAVTVDDPMVLGSALPLQAPEEDVIITFEERERLSQGETVIIERQNAYLGSDLIGAAVPVITGSELTAVALVYRPVSDLLQAFLNVLSVLIAAGVLALVALLWIRRRIHIEYTAPLEALGASADRMAAGRFEGSTGVTADNEVGELARSFEKMAASIQAQDEDKREFLQNVSHELRTPLSYIKGYSELLQKPADDQAKIAAILYSESERMERLVNQLLDLTRLEGGKGQLNTELLAFAEVVREAVEKTEVEWRKKQLRVRAELDEELLIEGDGDRLLQVLINLLDNAIAYTESLGEILIRLSASNGEALLEVIDSGSGIAEEHLPHVTERFYRAEKGRVRTGGGAGIGLSIVREIVELHGGSLAFNSKAGAGTSVSIRLPKQDI</sequence>
<evidence type="ECO:0000256" key="1">
    <source>
        <dbReference type="ARBA" id="ARBA00000085"/>
    </source>
</evidence>
<keyword evidence="11 12" id="KW-0472">Membrane</keyword>
<dbReference type="InterPro" id="IPR003661">
    <property type="entry name" value="HisK_dim/P_dom"/>
</dbReference>
<keyword evidence="12" id="KW-0812">Transmembrane</keyword>
<accession>A0A497YE02</accession>
<keyword evidence="4" id="KW-1003">Cell membrane</keyword>
<dbReference type="PANTHER" id="PTHR45453">
    <property type="entry name" value="PHOSPHATE REGULON SENSOR PROTEIN PHOR"/>
    <property type="match status" value="1"/>
</dbReference>
<dbReference type="InterPro" id="IPR003660">
    <property type="entry name" value="HAMP_dom"/>
</dbReference>
<dbReference type="Pfam" id="PF00512">
    <property type="entry name" value="HisKA"/>
    <property type="match status" value="1"/>
</dbReference>
<dbReference type="InterPro" id="IPR050351">
    <property type="entry name" value="BphY/WalK/GraS-like"/>
</dbReference>
<dbReference type="SMART" id="SM00304">
    <property type="entry name" value="HAMP"/>
    <property type="match status" value="1"/>
</dbReference>
<feature type="transmembrane region" description="Helical" evidence="12">
    <location>
        <begin position="152"/>
        <end position="177"/>
    </location>
</feature>
<evidence type="ECO:0000256" key="9">
    <source>
        <dbReference type="ARBA" id="ARBA00022840"/>
    </source>
</evidence>
<evidence type="ECO:0000256" key="3">
    <source>
        <dbReference type="ARBA" id="ARBA00012438"/>
    </source>
</evidence>
<dbReference type="CDD" id="cd06225">
    <property type="entry name" value="HAMP"/>
    <property type="match status" value="1"/>
</dbReference>
<reference evidence="15 16" key="1">
    <citation type="submission" date="2018-10" db="EMBL/GenBank/DDBJ databases">
        <title>Genomic Encyclopedia of Type Strains, Phase IV (KMG-IV): sequencing the most valuable type-strain genomes for metagenomic binning, comparative biology and taxonomic classification.</title>
        <authorList>
            <person name="Goeker M."/>
        </authorList>
    </citation>
    <scope>NUCLEOTIDE SEQUENCE [LARGE SCALE GENOMIC DNA]</scope>
    <source>
        <strain evidence="15 16">DSM 20549</strain>
    </source>
</reference>
<dbReference type="SMART" id="SM00387">
    <property type="entry name" value="HATPase_c"/>
    <property type="match status" value="1"/>
</dbReference>
<keyword evidence="6" id="KW-0808">Transferase</keyword>
<dbReference type="OrthoDB" id="3436at2"/>
<dbReference type="EMBL" id="RCCP01000003">
    <property type="protein sequence ID" value="RLJ86553.1"/>
    <property type="molecule type" value="Genomic_DNA"/>
</dbReference>
<dbReference type="PROSITE" id="PS50109">
    <property type="entry name" value="HIS_KIN"/>
    <property type="match status" value="1"/>
</dbReference>
<evidence type="ECO:0000256" key="2">
    <source>
        <dbReference type="ARBA" id="ARBA00004651"/>
    </source>
</evidence>
<keyword evidence="12" id="KW-1133">Transmembrane helix</keyword>
<comment type="caution">
    <text evidence="15">The sequence shown here is derived from an EMBL/GenBank/DDBJ whole genome shotgun (WGS) entry which is preliminary data.</text>
</comment>
<evidence type="ECO:0000256" key="7">
    <source>
        <dbReference type="ARBA" id="ARBA00022741"/>
    </source>
</evidence>
<evidence type="ECO:0000313" key="15">
    <source>
        <dbReference type="EMBL" id="RLJ86553.1"/>
    </source>
</evidence>
<dbReference type="InterPro" id="IPR005467">
    <property type="entry name" value="His_kinase_dom"/>
</dbReference>
<dbReference type="GO" id="GO:0004721">
    <property type="term" value="F:phosphoprotein phosphatase activity"/>
    <property type="evidence" value="ECO:0007669"/>
    <property type="project" value="TreeGrafter"/>
</dbReference>
<evidence type="ECO:0000256" key="6">
    <source>
        <dbReference type="ARBA" id="ARBA00022679"/>
    </source>
</evidence>
<evidence type="ECO:0000256" key="8">
    <source>
        <dbReference type="ARBA" id="ARBA00022777"/>
    </source>
</evidence>
<dbReference type="PANTHER" id="PTHR45453:SF1">
    <property type="entry name" value="PHOSPHATE REGULON SENSOR PROTEIN PHOR"/>
    <property type="match status" value="1"/>
</dbReference>
<dbReference type="Pfam" id="PF00672">
    <property type="entry name" value="HAMP"/>
    <property type="match status" value="1"/>
</dbReference>
<evidence type="ECO:0000313" key="16">
    <source>
        <dbReference type="Proteomes" id="UP000280791"/>
    </source>
</evidence>
<dbReference type="EC" id="2.7.13.3" evidence="3"/>
<evidence type="ECO:0000256" key="12">
    <source>
        <dbReference type="SAM" id="Phobius"/>
    </source>
</evidence>
<dbReference type="PROSITE" id="PS50885">
    <property type="entry name" value="HAMP"/>
    <property type="match status" value="1"/>
</dbReference>
<dbReference type="SUPFAM" id="SSF158472">
    <property type="entry name" value="HAMP domain-like"/>
    <property type="match status" value="1"/>
</dbReference>
<keyword evidence="10" id="KW-0902">Two-component regulatory system</keyword>
<dbReference type="GO" id="GO:0000155">
    <property type="term" value="F:phosphorelay sensor kinase activity"/>
    <property type="evidence" value="ECO:0007669"/>
    <property type="project" value="InterPro"/>
</dbReference>
<evidence type="ECO:0000256" key="5">
    <source>
        <dbReference type="ARBA" id="ARBA00022553"/>
    </source>
</evidence>
<comment type="catalytic activity">
    <reaction evidence="1">
        <text>ATP + protein L-histidine = ADP + protein N-phospho-L-histidine.</text>
        <dbReference type="EC" id="2.7.13.3"/>
    </reaction>
</comment>
<feature type="domain" description="HAMP" evidence="14">
    <location>
        <begin position="186"/>
        <end position="235"/>
    </location>
</feature>
<keyword evidence="9" id="KW-0067">ATP-binding</keyword>
<dbReference type="RefSeq" id="WP_121300327.1">
    <property type="nucleotide sequence ID" value="NZ_QBEW01000008.1"/>
</dbReference>
<name>A0A497YE02_9BACL</name>
<dbReference type="InterPro" id="IPR003594">
    <property type="entry name" value="HATPase_dom"/>
</dbReference>
<comment type="subcellular location">
    <subcellularLocation>
        <location evidence="2">Cell membrane</location>
        <topology evidence="2">Multi-pass membrane protein</topology>
    </subcellularLocation>
</comment>
<keyword evidence="5" id="KW-0597">Phosphoprotein</keyword>
<keyword evidence="16" id="KW-1185">Reference proteome</keyword>
<dbReference type="SUPFAM" id="SSF47384">
    <property type="entry name" value="Homodimeric domain of signal transducing histidine kinase"/>
    <property type="match status" value="1"/>
</dbReference>
<evidence type="ECO:0000256" key="10">
    <source>
        <dbReference type="ARBA" id="ARBA00023012"/>
    </source>
</evidence>
<protein>
    <recommendedName>
        <fullName evidence="3">histidine kinase</fullName>
        <ecNumber evidence="3">2.7.13.3</ecNumber>
    </recommendedName>
</protein>
<dbReference type="AlphaFoldDB" id="A0A497YE02"/>
<dbReference type="PRINTS" id="PR00344">
    <property type="entry name" value="BCTRLSENSOR"/>
</dbReference>
<dbReference type="InterPro" id="IPR036890">
    <property type="entry name" value="HATPase_C_sf"/>
</dbReference>
<gene>
    <name evidence="15" type="ORF">DFR62_2154</name>
</gene>
<dbReference type="Proteomes" id="UP000280791">
    <property type="component" value="Unassembled WGS sequence"/>
</dbReference>
<dbReference type="Gene3D" id="1.10.287.130">
    <property type="match status" value="1"/>
</dbReference>
<evidence type="ECO:0000256" key="11">
    <source>
        <dbReference type="ARBA" id="ARBA00023136"/>
    </source>
</evidence>
<keyword evidence="8 15" id="KW-0418">Kinase</keyword>
<dbReference type="CDD" id="cd00075">
    <property type="entry name" value="HATPase"/>
    <property type="match status" value="1"/>
</dbReference>
<dbReference type="GO" id="GO:0005524">
    <property type="term" value="F:ATP binding"/>
    <property type="evidence" value="ECO:0007669"/>
    <property type="project" value="UniProtKB-KW"/>
</dbReference>
<dbReference type="InterPro" id="IPR004358">
    <property type="entry name" value="Sig_transdc_His_kin-like_C"/>
</dbReference>
<dbReference type="FunFam" id="3.30.565.10:FF:000006">
    <property type="entry name" value="Sensor histidine kinase WalK"/>
    <property type="match status" value="1"/>
</dbReference>
<dbReference type="Gene3D" id="3.30.565.10">
    <property type="entry name" value="Histidine kinase-like ATPase, C-terminal domain"/>
    <property type="match status" value="1"/>
</dbReference>
<dbReference type="CDD" id="cd00082">
    <property type="entry name" value="HisKA"/>
    <property type="match status" value="1"/>
</dbReference>
<proteinExistence type="predicted"/>
<feature type="transmembrane region" description="Helical" evidence="12">
    <location>
        <begin position="6"/>
        <end position="31"/>
    </location>
</feature>
<feature type="transmembrane region" description="Helical" evidence="12">
    <location>
        <begin position="126"/>
        <end position="146"/>
    </location>
</feature>
<dbReference type="Gene3D" id="6.10.340.10">
    <property type="match status" value="1"/>
</dbReference>
<evidence type="ECO:0000259" key="13">
    <source>
        <dbReference type="PROSITE" id="PS50109"/>
    </source>
</evidence>
<organism evidence="15 16">
    <name type="scientific">Planococcus citreus</name>
    <dbReference type="NCBI Taxonomy" id="1373"/>
    <lineage>
        <taxon>Bacteria</taxon>
        <taxon>Bacillati</taxon>
        <taxon>Bacillota</taxon>
        <taxon>Bacilli</taxon>
        <taxon>Bacillales</taxon>
        <taxon>Caryophanaceae</taxon>
        <taxon>Planococcus</taxon>
    </lineage>
</organism>
<evidence type="ECO:0000259" key="14">
    <source>
        <dbReference type="PROSITE" id="PS50885"/>
    </source>
</evidence>
<dbReference type="GO" id="GO:0016036">
    <property type="term" value="P:cellular response to phosphate starvation"/>
    <property type="evidence" value="ECO:0007669"/>
    <property type="project" value="TreeGrafter"/>
</dbReference>
<feature type="domain" description="Histidine kinase" evidence="13">
    <location>
        <begin position="243"/>
        <end position="456"/>
    </location>
</feature>
<dbReference type="FunFam" id="1.10.287.130:FF:000001">
    <property type="entry name" value="Two-component sensor histidine kinase"/>
    <property type="match status" value="1"/>
</dbReference>